<sequence length="153" mass="17319">MTSNYRINYALRAHKRDPFIEWIKAMLMTPFVLHAKPIPPTDDDLNESGDEPYTMDANVSRYCEILESIEGMINEHISKTKKGLPDQSRLARLVPSVSTFHTSLPLKESFLLANTKHSIAARRFVPPSFNDIRRILNTAQIIAIASGLKLITL</sequence>
<keyword evidence="9" id="KW-0067">ATP-binding</keyword>
<comment type="catalytic activity">
    <reaction evidence="12">
        <text>IMP + H2O = inosine + phosphate</text>
        <dbReference type="Rhea" id="RHEA:27718"/>
        <dbReference type="ChEBI" id="CHEBI:15377"/>
        <dbReference type="ChEBI" id="CHEBI:17596"/>
        <dbReference type="ChEBI" id="CHEBI:43474"/>
        <dbReference type="ChEBI" id="CHEBI:58053"/>
        <dbReference type="EC" id="3.1.3.99"/>
    </reaction>
</comment>
<keyword evidence="7" id="KW-0547">Nucleotide-binding</keyword>
<dbReference type="GO" id="GO:0071590">
    <property type="term" value="P:nicotinamide riboside biosynthetic process"/>
    <property type="evidence" value="ECO:0007669"/>
    <property type="project" value="TreeGrafter"/>
</dbReference>
<organism evidence="13 14">
    <name type="scientific">Ambispora gerdemannii</name>
    <dbReference type="NCBI Taxonomy" id="144530"/>
    <lineage>
        <taxon>Eukaryota</taxon>
        <taxon>Fungi</taxon>
        <taxon>Fungi incertae sedis</taxon>
        <taxon>Mucoromycota</taxon>
        <taxon>Glomeromycotina</taxon>
        <taxon>Glomeromycetes</taxon>
        <taxon>Archaeosporales</taxon>
        <taxon>Ambisporaceae</taxon>
        <taxon>Ambispora</taxon>
    </lineage>
</organism>
<evidence type="ECO:0000256" key="3">
    <source>
        <dbReference type="ARBA" id="ARBA00011881"/>
    </source>
</evidence>
<dbReference type="InterPro" id="IPR009453">
    <property type="entry name" value="ISN1"/>
</dbReference>
<evidence type="ECO:0000256" key="9">
    <source>
        <dbReference type="ARBA" id="ARBA00022840"/>
    </source>
</evidence>
<dbReference type="AlphaFoldDB" id="A0A9N8V8Y6"/>
<evidence type="ECO:0000256" key="4">
    <source>
        <dbReference type="ARBA" id="ARBA00012894"/>
    </source>
</evidence>
<evidence type="ECO:0000256" key="1">
    <source>
        <dbReference type="ARBA" id="ARBA00001946"/>
    </source>
</evidence>
<keyword evidence="6" id="KW-0479">Metal-binding</keyword>
<evidence type="ECO:0000256" key="11">
    <source>
        <dbReference type="ARBA" id="ARBA00023080"/>
    </source>
</evidence>
<comment type="subunit">
    <text evidence="3">Homotetramer.</text>
</comment>
<dbReference type="EC" id="3.1.3.99" evidence="4"/>
<dbReference type="Pfam" id="PF06437">
    <property type="entry name" value="ISN1"/>
    <property type="match status" value="1"/>
</dbReference>
<keyword evidence="14" id="KW-1185">Reference proteome</keyword>
<evidence type="ECO:0000256" key="5">
    <source>
        <dbReference type="ARBA" id="ARBA00015544"/>
    </source>
</evidence>
<comment type="caution">
    <text evidence="13">The sequence shown here is derived from an EMBL/GenBank/DDBJ whole genome shotgun (WGS) entry which is preliminary data.</text>
</comment>
<evidence type="ECO:0000256" key="2">
    <source>
        <dbReference type="ARBA" id="ARBA00005307"/>
    </source>
</evidence>
<keyword evidence="10" id="KW-0460">Magnesium</keyword>
<evidence type="ECO:0000256" key="12">
    <source>
        <dbReference type="ARBA" id="ARBA00047413"/>
    </source>
</evidence>
<reference evidence="13" key="1">
    <citation type="submission" date="2021-06" db="EMBL/GenBank/DDBJ databases">
        <authorList>
            <person name="Kallberg Y."/>
            <person name="Tangrot J."/>
            <person name="Rosling A."/>
        </authorList>
    </citation>
    <scope>NUCLEOTIDE SEQUENCE</scope>
    <source>
        <strain evidence="13">MT106</strain>
    </source>
</reference>
<evidence type="ECO:0000256" key="8">
    <source>
        <dbReference type="ARBA" id="ARBA00022801"/>
    </source>
</evidence>
<evidence type="ECO:0000256" key="10">
    <source>
        <dbReference type="ARBA" id="ARBA00022842"/>
    </source>
</evidence>
<comment type="cofactor">
    <cofactor evidence="1">
        <name>Mg(2+)</name>
        <dbReference type="ChEBI" id="CHEBI:18420"/>
    </cofactor>
</comment>
<dbReference type="GO" id="GO:0008253">
    <property type="term" value="F:5'-nucleotidase activity"/>
    <property type="evidence" value="ECO:0007669"/>
    <property type="project" value="InterPro"/>
</dbReference>
<dbReference type="Proteomes" id="UP000789831">
    <property type="component" value="Unassembled WGS sequence"/>
</dbReference>
<dbReference type="OrthoDB" id="185373at2759"/>
<evidence type="ECO:0000313" key="13">
    <source>
        <dbReference type="EMBL" id="CAG8442620.1"/>
    </source>
</evidence>
<dbReference type="PANTHER" id="PTHR28213:SF1">
    <property type="entry name" value="IMP-SPECIFIC 5'-NUCLEOTIDASE 1"/>
    <property type="match status" value="1"/>
</dbReference>
<dbReference type="GO" id="GO:0071592">
    <property type="term" value="P:nicotinic acid riboside biosynthetic process"/>
    <property type="evidence" value="ECO:0007669"/>
    <property type="project" value="TreeGrafter"/>
</dbReference>
<dbReference type="EMBL" id="CAJVPL010000077">
    <property type="protein sequence ID" value="CAG8442620.1"/>
    <property type="molecule type" value="Genomic_DNA"/>
</dbReference>
<dbReference type="PANTHER" id="PTHR28213">
    <property type="entry name" value="IMP-SPECIFIC 5'-NUCLEOTIDASE 1"/>
    <property type="match status" value="1"/>
</dbReference>
<name>A0A9N8V8Y6_9GLOM</name>
<dbReference type="GO" id="GO:0005524">
    <property type="term" value="F:ATP binding"/>
    <property type="evidence" value="ECO:0007669"/>
    <property type="project" value="UniProtKB-KW"/>
</dbReference>
<gene>
    <name evidence="13" type="ORF">AGERDE_LOCUS1180</name>
</gene>
<keyword evidence="11" id="KW-0546">Nucleotide metabolism</keyword>
<dbReference type="GO" id="GO:0006190">
    <property type="term" value="P:inosine salvage"/>
    <property type="evidence" value="ECO:0007669"/>
    <property type="project" value="InterPro"/>
</dbReference>
<proteinExistence type="inferred from homology"/>
<evidence type="ECO:0000313" key="14">
    <source>
        <dbReference type="Proteomes" id="UP000789831"/>
    </source>
</evidence>
<dbReference type="GO" id="GO:0009117">
    <property type="term" value="P:nucleotide metabolic process"/>
    <property type="evidence" value="ECO:0007669"/>
    <property type="project" value="UniProtKB-KW"/>
</dbReference>
<evidence type="ECO:0000256" key="7">
    <source>
        <dbReference type="ARBA" id="ARBA00022741"/>
    </source>
</evidence>
<keyword evidence="8" id="KW-0378">Hydrolase</keyword>
<comment type="similarity">
    <text evidence="2">Belongs to the ISN1 family.</text>
</comment>
<accession>A0A9N8V8Y6</accession>
<protein>
    <recommendedName>
        <fullName evidence="5">IMP-specific 5'-nucleotidase 1</fullName>
        <ecNumber evidence="4">3.1.3.99</ecNumber>
    </recommendedName>
</protein>
<evidence type="ECO:0000256" key="6">
    <source>
        <dbReference type="ARBA" id="ARBA00022723"/>
    </source>
</evidence>
<dbReference type="GO" id="GO:0000287">
    <property type="term" value="F:magnesium ion binding"/>
    <property type="evidence" value="ECO:0007669"/>
    <property type="project" value="InterPro"/>
</dbReference>